<gene>
    <name evidence="2" type="ORF">NIASO_17795</name>
</gene>
<accession>W0F0I6</accession>
<dbReference type="Gene3D" id="3.10.450.50">
    <property type="match status" value="1"/>
</dbReference>
<dbReference type="Pfam" id="PF14534">
    <property type="entry name" value="DUF4440"/>
    <property type="match status" value="1"/>
</dbReference>
<organism evidence="2 3">
    <name type="scientific">Niabella soli DSM 19437</name>
    <dbReference type="NCBI Taxonomy" id="929713"/>
    <lineage>
        <taxon>Bacteria</taxon>
        <taxon>Pseudomonadati</taxon>
        <taxon>Bacteroidota</taxon>
        <taxon>Chitinophagia</taxon>
        <taxon>Chitinophagales</taxon>
        <taxon>Chitinophagaceae</taxon>
        <taxon>Niabella</taxon>
    </lineage>
</organism>
<proteinExistence type="predicted"/>
<dbReference type="InterPro" id="IPR032710">
    <property type="entry name" value="NTF2-like_dom_sf"/>
</dbReference>
<keyword evidence="3" id="KW-1185">Reference proteome</keyword>
<dbReference type="KEGG" id="nso:NIASO_17795"/>
<dbReference type="STRING" id="929713.NIASO_17795"/>
<evidence type="ECO:0000313" key="2">
    <source>
        <dbReference type="EMBL" id="AHF16522.1"/>
    </source>
</evidence>
<dbReference type="OrthoDB" id="120856at2"/>
<dbReference type="HOGENOM" id="CLU_132147_0_0_10"/>
<reference evidence="2 3" key="1">
    <citation type="submission" date="2013-12" db="EMBL/GenBank/DDBJ databases">
        <authorList>
            <consortium name="DOE Joint Genome Institute"/>
            <person name="Eisen J."/>
            <person name="Huntemann M."/>
            <person name="Han J."/>
            <person name="Chen A."/>
            <person name="Kyrpides N."/>
            <person name="Mavromatis K."/>
            <person name="Markowitz V."/>
            <person name="Palaniappan K."/>
            <person name="Ivanova N."/>
            <person name="Schaumberg A."/>
            <person name="Pati A."/>
            <person name="Liolios K."/>
            <person name="Nordberg H.P."/>
            <person name="Cantor M.N."/>
            <person name="Hua S.X."/>
            <person name="Woyke T."/>
        </authorList>
    </citation>
    <scope>NUCLEOTIDE SEQUENCE [LARGE SCALE GENOMIC DNA]</scope>
    <source>
        <strain evidence="3">DSM 19437</strain>
    </source>
</reference>
<dbReference type="EMBL" id="CP007035">
    <property type="protein sequence ID" value="AHF16522.1"/>
    <property type="molecule type" value="Genomic_DNA"/>
</dbReference>
<name>W0F0I6_9BACT</name>
<evidence type="ECO:0000313" key="3">
    <source>
        <dbReference type="Proteomes" id="UP000003586"/>
    </source>
</evidence>
<dbReference type="SUPFAM" id="SSF54427">
    <property type="entry name" value="NTF2-like"/>
    <property type="match status" value="1"/>
</dbReference>
<dbReference type="Proteomes" id="UP000003586">
    <property type="component" value="Chromosome"/>
</dbReference>
<dbReference type="InterPro" id="IPR027843">
    <property type="entry name" value="DUF4440"/>
</dbReference>
<dbReference type="eggNOG" id="COG4319">
    <property type="taxonomic scope" value="Bacteria"/>
</dbReference>
<dbReference type="AlphaFoldDB" id="W0F0I6"/>
<sequence length="140" mass="16305">MKYIFVFLFNLLIVNAYSQNSDEKLIKEVLNKQITCWNSGAIDAFMDTYWKSDSLVFVGKKGITYGWQHALDNYKRSYPSKEDMGVLDFEIVKVQPLGKDFYNVVGKWHLKRKAGDLQGHYTLLFKKINGAWKIIQDHTS</sequence>
<dbReference type="RefSeq" id="WP_008587766.1">
    <property type="nucleotide sequence ID" value="NZ_CP007035.1"/>
</dbReference>
<feature type="domain" description="DUF4440" evidence="1">
    <location>
        <begin position="26"/>
        <end position="134"/>
    </location>
</feature>
<evidence type="ECO:0000259" key="1">
    <source>
        <dbReference type="Pfam" id="PF14534"/>
    </source>
</evidence>
<protein>
    <recommendedName>
        <fullName evidence="1">DUF4440 domain-containing protein</fullName>
    </recommendedName>
</protein>